<evidence type="ECO:0000259" key="2">
    <source>
        <dbReference type="Pfam" id="PF03469"/>
    </source>
</evidence>
<dbReference type="OrthoDB" id="1892195at2759"/>
<name>A0A8X7VLX9_BRACI</name>
<dbReference type="AlphaFoldDB" id="A0A8X7VLX9"/>
<protein>
    <recommendedName>
        <fullName evidence="2">Factor of DNA methylation 1-5/IDN2 domain-containing protein</fullName>
    </recommendedName>
</protein>
<dbReference type="InterPro" id="IPR005379">
    <property type="entry name" value="FDM1-5/IDN2_XH"/>
</dbReference>
<comment type="caution">
    <text evidence="3">The sequence shown here is derived from an EMBL/GenBank/DDBJ whole genome shotgun (WGS) entry which is preliminary data.</text>
</comment>
<dbReference type="EMBL" id="JAAMPC010000005">
    <property type="protein sequence ID" value="KAG2313671.1"/>
    <property type="molecule type" value="Genomic_DNA"/>
</dbReference>
<keyword evidence="1" id="KW-0175">Coiled coil</keyword>
<sequence>MLKKVMKEKNEELEKIVNDYDKMLEEERCKFEELEDINSALLIKERQSTDEVQEARTEFITGFRDLSGDGSTIRIKRMGEVDEKPFLKVCRQRFSGENVELEHAMLCSIWQRNITDSTWYPFKLVDTGEEIKEVVDDEDEKLKKVSEEWGEDVKNAVKIALEELNEINPKWSILCSCAVEF</sequence>
<accession>A0A8X7VLX9</accession>
<dbReference type="InterPro" id="IPR045177">
    <property type="entry name" value="FDM1-5/IDN2"/>
</dbReference>
<dbReference type="GO" id="GO:0080188">
    <property type="term" value="P:gene silencing by siRNA-directed DNA methylation"/>
    <property type="evidence" value="ECO:0007669"/>
    <property type="project" value="InterPro"/>
</dbReference>
<organism evidence="3 4">
    <name type="scientific">Brassica carinata</name>
    <name type="common">Ethiopian mustard</name>
    <name type="synonym">Abyssinian cabbage</name>
    <dbReference type="NCBI Taxonomy" id="52824"/>
    <lineage>
        <taxon>Eukaryota</taxon>
        <taxon>Viridiplantae</taxon>
        <taxon>Streptophyta</taxon>
        <taxon>Embryophyta</taxon>
        <taxon>Tracheophyta</taxon>
        <taxon>Spermatophyta</taxon>
        <taxon>Magnoliopsida</taxon>
        <taxon>eudicotyledons</taxon>
        <taxon>Gunneridae</taxon>
        <taxon>Pentapetalae</taxon>
        <taxon>rosids</taxon>
        <taxon>malvids</taxon>
        <taxon>Brassicales</taxon>
        <taxon>Brassicaceae</taxon>
        <taxon>Brassiceae</taxon>
        <taxon>Brassica</taxon>
    </lineage>
</organism>
<reference evidence="3 4" key="1">
    <citation type="submission" date="2020-02" db="EMBL/GenBank/DDBJ databases">
        <authorList>
            <person name="Ma Q."/>
            <person name="Huang Y."/>
            <person name="Song X."/>
            <person name="Pei D."/>
        </authorList>
    </citation>
    <scope>NUCLEOTIDE SEQUENCE [LARGE SCALE GENOMIC DNA]</scope>
    <source>
        <strain evidence="3">Sxm20200214</strain>
        <tissue evidence="3">Leaf</tissue>
    </source>
</reference>
<feature type="domain" description="Factor of DNA methylation 1-5/IDN2" evidence="2">
    <location>
        <begin position="76"/>
        <end position="171"/>
    </location>
</feature>
<dbReference type="Proteomes" id="UP000886595">
    <property type="component" value="Unassembled WGS sequence"/>
</dbReference>
<dbReference type="PANTHER" id="PTHR21596:SF53">
    <property type="entry name" value="FACTOR OF DNA METHYLATION 5-RELATED"/>
    <property type="match status" value="1"/>
</dbReference>
<dbReference type="PANTHER" id="PTHR21596">
    <property type="entry name" value="RIBONUCLEASE P SUBUNIT P38"/>
    <property type="match status" value="1"/>
</dbReference>
<dbReference type="Pfam" id="PF03469">
    <property type="entry name" value="XH"/>
    <property type="match status" value="1"/>
</dbReference>
<evidence type="ECO:0000256" key="1">
    <source>
        <dbReference type="SAM" id="Coils"/>
    </source>
</evidence>
<evidence type="ECO:0000313" key="4">
    <source>
        <dbReference type="Proteomes" id="UP000886595"/>
    </source>
</evidence>
<proteinExistence type="predicted"/>
<evidence type="ECO:0000313" key="3">
    <source>
        <dbReference type="EMBL" id="KAG2313671.1"/>
    </source>
</evidence>
<feature type="coiled-coil region" evidence="1">
    <location>
        <begin position="3"/>
        <end position="37"/>
    </location>
</feature>
<gene>
    <name evidence="3" type="ORF">Bca52824_025228</name>
</gene>
<keyword evidence="4" id="KW-1185">Reference proteome</keyword>